<dbReference type="RefSeq" id="WP_062371886.1">
    <property type="nucleotide sequence ID" value="NZ_CP007140.1"/>
</dbReference>
<dbReference type="InterPro" id="IPR014592">
    <property type="entry name" value="P-loop_UCP034888"/>
</dbReference>
<dbReference type="EMBL" id="CP007140">
    <property type="protein sequence ID" value="AJC72743.1"/>
    <property type="molecule type" value="Genomic_DNA"/>
</dbReference>
<organism evidence="2 3">
    <name type="scientific">Thermococcus guaymasensis DSM 11113</name>
    <dbReference type="NCBI Taxonomy" id="1432656"/>
    <lineage>
        <taxon>Archaea</taxon>
        <taxon>Methanobacteriati</taxon>
        <taxon>Methanobacteriota</taxon>
        <taxon>Thermococci</taxon>
        <taxon>Thermococcales</taxon>
        <taxon>Thermococcaceae</taxon>
        <taxon>Thermococcus</taxon>
    </lineage>
</organism>
<gene>
    <name evidence="2" type="ORF">X802_06265</name>
</gene>
<dbReference type="InterPro" id="IPR051396">
    <property type="entry name" value="Bact_Antivir_Def_Nuclease"/>
</dbReference>
<dbReference type="Gene3D" id="3.40.50.300">
    <property type="entry name" value="P-loop containing nucleotide triphosphate hydrolases"/>
    <property type="match status" value="1"/>
</dbReference>
<dbReference type="InterPro" id="IPR003959">
    <property type="entry name" value="ATPase_AAA_core"/>
</dbReference>
<reference evidence="2 3" key="1">
    <citation type="submission" date="2014-01" db="EMBL/GenBank/DDBJ databases">
        <title>Genome sequencing of Thermococcus guaymasensis.</title>
        <authorList>
            <person name="Zhang X."/>
            <person name="Alvare G."/>
            <person name="Fristensky B."/>
            <person name="Chen L."/>
            <person name="Suen T."/>
            <person name="Chen Q."/>
            <person name="Ma K."/>
        </authorList>
    </citation>
    <scope>NUCLEOTIDE SEQUENCE [LARGE SCALE GENOMIC DNA]</scope>
    <source>
        <strain evidence="2 3">DSM 11113</strain>
    </source>
</reference>
<feature type="domain" description="ATPase AAA-type core" evidence="1">
    <location>
        <begin position="23"/>
        <end position="284"/>
    </location>
</feature>
<keyword evidence="3" id="KW-1185">Reference proteome</keyword>
<dbReference type="Proteomes" id="UP000062043">
    <property type="component" value="Chromosome"/>
</dbReference>
<dbReference type="KEGG" id="tgy:X802_06265"/>
<evidence type="ECO:0000313" key="3">
    <source>
        <dbReference type="Proteomes" id="UP000062043"/>
    </source>
</evidence>
<dbReference type="PANTHER" id="PTHR43581:SF2">
    <property type="entry name" value="EXCINUCLEASE ATPASE SUBUNIT"/>
    <property type="match status" value="1"/>
</dbReference>
<dbReference type="STRING" id="1432656.X802_06265"/>
<evidence type="ECO:0000313" key="2">
    <source>
        <dbReference type="EMBL" id="AJC72743.1"/>
    </source>
</evidence>
<dbReference type="GO" id="GO:0016887">
    <property type="term" value="F:ATP hydrolysis activity"/>
    <property type="evidence" value="ECO:0007669"/>
    <property type="project" value="InterPro"/>
</dbReference>
<sequence>MLTKLIIENYKSIERAELDFSKINLLIGPNGSGKSSVLESAEIMGFTKKYVSSIATHVSNNRIIEKLGSMAFFGNLVYNHETNREILISGEFKNSLISTIEVKLTREQGERKINTLASLRSSIDVEISRIFHILKANRRIERRLHGVTGNTYNIDTTNAHQLFYYACYRTEFKENIQMIREFYSRYGLHDVRWVPTERPNEYEIIATTPEGVDVNLADAGAGLAALFPIVVALSFYPEGSTVFIEHPEMHLHPKLQYELAEFLLMVLEKRNYQLIIETHSEHLLYGLLNAVAQKRLEPEELTVYSTRKERGKSVFEKMIVHEDGSLEGNLSDFLEADIDAFLDWLKA</sequence>
<accession>A0A0X1KNA5</accession>
<name>A0A0X1KNA5_9EURY</name>
<dbReference type="GO" id="GO:0005524">
    <property type="term" value="F:ATP binding"/>
    <property type="evidence" value="ECO:0007669"/>
    <property type="project" value="InterPro"/>
</dbReference>
<dbReference type="GeneID" id="27135258"/>
<protein>
    <recommendedName>
        <fullName evidence="1">ATPase AAA-type core domain-containing protein</fullName>
    </recommendedName>
</protein>
<dbReference type="Pfam" id="PF13304">
    <property type="entry name" value="AAA_21"/>
    <property type="match status" value="1"/>
</dbReference>
<dbReference type="PATRIC" id="fig|1432656.3.peg.1216"/>
<dbReference type="AlphaFoldDB" id="A0A0X1KNA5"/>
<dbReference type="OrthoDB" id="96585at2157"/>
<evidence type="ECO:0000259" key="1">
    <source>
        <dbReference type="Pfam" id="PF13304"/>
    </source>
</evidence>
<dbReference type="InterPro" id="IPR027417">
    <property type="entry name" value="P-loop_NTPase"/>
</dbReference>
<proteinExistence type="predicted"/>
<dbReference type="PANTHER" id="PTHR43581">
    <property type="entry name" value="ATP/GTP PHOSPHATASE"/>
    <property type="match status" value="1"/>
</dbReference>
<dbReference type="PIRSF" id="PIRSF034888">
    <property type="entry name" value="P-loop_UCP034888"/>
    <property type="match status" value="1"/>
</dbReference>
<dbReference type="SUPFAM" id="SSF52540">
    <property type="entry name" value="P-loop containing nucleoside triphosphate hydrolases"/>
    <property type="match status" value="1"/>
</dbReference>